<keyword evidence="1" id="KW-0812">Transmembrane</keyword>
<comment type="caution">
    <text evidence="2">The sequence shown here is derived from an EMBL/GenBank/DDBJ whole genome shotgun (WGS) entry which is preliminary data.</text>
</comment>
<protein>
    <submittedName>
        <fullName evidence="2">Uncharacterized protein</fullName>
    </submittedName>
</protein>
<keyword evidence="1" id="KW-0472">Membrane</keyword>
<feature type="transmembrane region" description="Helical" evidence="1">
    <location>
        <begin position="12"/>
        <end position="33"/>
    </location>
</feature>
<evidence type="ECO:0000313" key="2">
    <source>
        <dbReference type="EMBL" id="MBC3888421.1"/>
    </source>
</evidence>
<evidence type="ECO:0000313" key="3">
    <source>
        <dbReference type="Proteomes" id="UP000616595"/>
    </source>
</evidence>
<dbReference type="EMBL" id="WJBD01000009">
    <property type="protein sequence ID" value="MBC3888421.1"/>
    <property type="molecule type" value="Genomic_DNA"/>
</dbReference>
<proteinExistence type="predicted"/>
<organism evidence="2 3">
    <name type="scientific">Acetobacterium paludosum</name>
    <dbReference type="NCBI Taxonomy" id="52693"/>
    <lineage>
        <taxon>Bacteria</taxon>
        <taxon>Bacillati</taxon>
        <taxon>Bacillota</taxon>
        <taxon>Clostridia</taxon>
        <taxon>Eubacteriales</taxon>
        <taxon>Eubacteriaceae</taxon>
        <taxon>Acetobacterium</taxon>
    </lineage>
</organism>
<dbReference type="AlphaFoldDB" id="A0A923HU87"/>
<dbReference type="Proteomes" id="UP000616595">
    <property type="component" value="Unassembled WGS sequence"/>
</dbReference>
<keyword evidence="1" id="KW-1133">Transmembrane helix</keyword>
<name>A0A923HU87_9FIRM</name>
<gene>
    <name evidence="2" type="ORF">GH810_08875</name>
</gene>
<dbReference type="RefSeq" id="WP_148567891.1">
    <property type="nucleotide sequence ID" value="NZ_RXYA01000013.1"/>
</dbReference>
<reference evidence="2" key="2">
    <citation type="submission" date="2020-10" db="EMBL/GenBank/DDBJ databases">
        <title>Comparative genomics of the Acetobacterium genus.</title>
        <authorList>
            <person name="Marshall C."/>
            <person name="May H."/>
            <person name="Norman S."/>
        </authorList>
    </citation>
    <scope>NUCLEOTIDE SEQUENCE</scope>
    <source>
        <strain evidence="2">DER-2019</strain>
    </source>
</reference>
<accession>A0A923HU87</accession>
<sequence length="270" mass="31212">MNAAKKKHKHRNRILIGLLIILLLAVITLGFLWNRHLNKNSLVASFDTPQNQTVYLLGTLHESHFNKFLGYSMEDITSAIANIKPDSVLIEAREEIYNEYGVVDGPVDMTVVYSYCLDNDIKVGMLDWWMVDNDFKSNSTNEKRDDKIFENINLKLNALPPETTILVVCGSGHFHEQSERFIANGFVRKTLTNKSDIFVSEKDEFTYPESLEVVWEKRAFFYAYTLPQIIANDPNLNEDIKSQFTDGNHDNFYNSQMTYSQLFRGNKLYD</sequence>
<evidence type="ECO:0000256" key="1">
    <source>
        <dbReference type="SAM" id="Phobius"/>
    </source>
</evidence>
<dbReference type="OrthoDB" id="2054894at2"/>
<reference evidence="2" key="1">
    <citation type="submission" date="2019-10" db="EMBL/GenBank/DDBJ databases">
        <authorList>
            <person name="Ross D.E."/>
            <person name="Gulliver D."/>
        </authorList>
    </citation>
    <scope>NUCLEOTIDE SEQUENCE</scope>
    <source>
        <strain evidence="2">DER-2019</strain>
    </source>
</reference>
<keyword evidence="3" id="KW-1185">Reference proteome</keyword>